<dbReference type="PROSITE" id="PS50110">
    <property type="entry name" value="RESPONSE_REGULATORY"/>
    <property type="match status" value="1"/>
</dbReference>
<organism evidence="8 9">
    <name type="scientific">Paraglaciecola arctica BSs20135</name>
    <dbReference type="NCBI Taxonomy" id="493475"/>
    <lineage>
        <taxon>Bacteria</taxon>
        <taxon>Pseudomonadati</taxon>
        <taxon>Pseudomonadota</taxon>
        <taxon>Gammaproteobacteria</taxon>
        <taxon>Alteromonadales</taxon>
        <taxon>Alteromonadaceae</taxon>
        <taxon>Paraglaciecola</taxon>
    </lineage>
</organism>
<dbReference type="OrthoDB" id="9796655at2"/>
<dbReference type="GO" id="GO:0006355">
    <property type="term" value="P:regulation of DNA-templated transcription"/>
    <property type="evidence" value="ECO:0007669"/>
    <property type="project" value="InterPro"/>
</dbReference>
<dbReference type="SMART" id="SM00421">
    <property type="entry name" value="HTH_LUXR"/>
    <property type="match status" value="1"/>
</dbReference>
<dbReference type="PRINTS" id="PR00038">
    <property type="entry name" value="HTHLUXR"/>
</dbReference>
<dbReference type="CDD" id="cd06170">
    <property type="entry name" value="LuxR_C_like"/>
    <property type="match status" value="1"/>
</dbReference>
<keyword evidence="4" id="KW-0804">Transcription</keyword>
<keyword evidence="1 5" id="KW-0597">Phosphoprotein</keyword>
<dbReference type="eggNOG" id="COG2197">
    <property type="taxonomic scope" value="Bacteria"/>
</dbReference>
<keyword evidence="2" id="KW-0805">Transcription regulation</keyword>
<dbReference type="InterPro" id="IPR001789">
    <property type="entry name" value="Sig_transdc_resp-reg_receiver"/>
</dbReference>
<dbReference type="InterPro" id="IPR016032">
    <property type="entry name" value="Sig_transdc_resp-reg_C-effctor"/>
</dbReference>
<evidence type="ECO:0000259" key="6">
    <source>
        <dbReference type="PROSITE" id="PS50043"/>
    </source>
</evidence>
<dbReference type="PANTHER" id="PTHR43214">
    <property type="entry name" value="TWO-COMPONENT RESPONSE REGULATOR"/>
    <property type="match status" value="1"/>
</dbReference>
<dbReference type="Pfam" id="PF00196">
    <property type="entry name" value="GerE"/>
    <property type="match status" value="1"/>
</dbReference>
<dbReference type="InterPro" id="IPR000792">
    <property type="entry name" value="Tscrpt_reg_LuxR_C"/>
</dbReference>
<evidence type="ECO:0000313" key="9">
    <source>
        <dbReference type="Proteomes" id="UP000006327"/>
    </source>
</evidence>
<evidence type="ECO:0000256" key="5">
    <source>
        <dbReference type="PROSITE-ProRule" id="PRU00169"/>
    </source>
</evidence>
<dbReference type="CDD" id="cd17535">
    <property type="entry name" value="REC_NarL-like"/>
    <property type="match status" value="1"/>
</dbReference>
<sequence length="213" mass="23313">MTIRVLLVEDQNLVRLGICSLLELTDDITVVAQLSDGCDVNSVCAQYHPDIILLDIRMPKTDGLSVLSNMARADIACPVLILTTFDEHDLVLKCIKLGAKGYLRKDVSLESLISAIRCIINGELWIQPAITEQVQNHDLIAGANVVNQLFETLTSKETQILRLIAAGYSNNEIAGALHNSDGTIRNTVSTILAKLNVRDRTRAVITAMEHGLI</sequence>
<dbReference type="Pfam" id="PF00072">
    <property type="entry name" value="Response_reg"/>
    <property type="match status" value="1"/>
</dbReference>
<dbReference type="GO" id="GO:0003677">
    <property type="term" value="F:DNA binding"/>
    <property type="evidence" value="ECO:0007669"/>
    <property type="project" value="UniProtKB-KW"/>
</dbReference>
<dbReference type="RefSeq" id="WP_007622786.1">
    <property type="nucleotide sequence ID" value="NZ_BAEO01000055.1"/>
</dbReference>
<accession>K6XJ10</accession>
<keyword evidence="3" id="KW-0238">DNA-binding</keyword>
<evidence type="ECO:0000256" key="2">
    <source>
        <dbReference type="ARBA" id="ARBA00023015"/>
    </source>
</evidence>
<dbReference type="AlphaFoldDB" id="K6XJ10"/>
<dbReference type="PANTHER" id="PTHR43214:SF24">
    <property type="entry name" value="TRANSCRIPTIONAL REGULATORY PROTEIN NARL-RELATED"/>
    <property type="match status" value="1"/>
</dbReference>
<dbReference type="SUPFAM" id="SSF46894">
    <property type="entry name" value="C-terminal effector domain of the bipartite response regulators"/>
    <property type="match status" value="1"/>
</dbReference>
<name>K6XJ10_9ALTE</name>
<dbReference type="Proteomes" id="UP000006327">
    <property type="component" value="Unassembled WGS sequence"/>
</dbReference>
<feature type="domain" description="HTH luxR-type" evidence="6">
    <location>
        <begin position="146"/>
        <end position="211"/>
    </location>
</feature>
<reference evidence="8 9" key="1">
    <citation type="journal article" date="2017" name="Antonie Van Leeuwenhoek">
        <title>Rhizobium rhizosphaerae sp. nov., a novel species isolated from rice rhizosphere.</title>
        <authorList>
            <person name="Zhao J.J."/>
            <person name="Zhang J."/>
            <person name="Zhang R.J."/>
            <person name="Zhang C.W."/>
            <person name="Yin H.Q."/>
            <person name="Zhang X.X."/>
        </authorList>
    </citation>
    <scope>NUCLEOTIDE SEQUENCE [LARGE SCALE GENOMIC DNA]</scope>
    <source>
        <strain evidence="8 9">BSs20135</strain>
    </source>
</reference>
<dbReference type="InterPro" id="IPR058245">
    <property type="entry name" value="NreC/VraR/RcsB-like_REC"/>
</dbReference>
<feature type="domain" description="Response regulatory" evidence="7">
    <location>
        <begin position="4"/>
        <end position="120"/>
    </location>
</feature>
<dbReference type="EMBL" id="BAEO01000055">
    <property type="protein sequence ID" value="GAC20659.1"/>
    <property type="molecule type" value="Genomic_DNA"/>
</dbReference>
<evidence type="ECO:0000256" key="1">
    <source>
        <dbReference type="ARBA" id="ARBA00022553"/>
    </source>
</evidence>
<dbReference type="SMART" id="SM00448">
    <property type="entry name" value="REC"/>
    <property type="match status" value="1"/>
</dbReference>
<proteinExistence type="predicted"/>
<evidence type="ECO:0000256" key="4">
    <source>
        <dbReference type="ARBA" id="ARBA00023163"/>
    </source>
</evidence>
<feature type="modified residue" description="4-aspartylphosphate" evidence="5">
    <location>
        <position position="55"/>
    </location>
</feature>
<dbReference type="SUPFAM" id="SSF52172">
    <property type="entry name" value="CheY-like"/>
    <property type="match status" value="1"/>
</dbReference>
<gene>
    <name evidence="8" type="primary">vraR</name>
    <name evidence="8" type="ORF">GARC_3705</name>
</gene>
<evidence type="ECO:0000256" key="3">
    <source>
        <dbReference type="ARBA" id="ARBA00023125"/>
    </source>
</evidence>
<evidence type="ECO:0000259" key="7">
    <source>
        <dbReference type="PROSITE" id="PS50110"/>
    </source>
</evidence>
<evidence type="ECO:0000313" key="8">
    <source>
        <dbReference type="EMBL" id="GAC20659.1"/>
    </source>
</evidence>
<comment type="caution">
    <text evidence="8">The sequence shown here is derived from an EMBL/GenBank/DDBJ whole genome shotgun (WGS) entry which is preliminary data.</text>
</comment>
<dbReference type="Gene3D" id="3.40.50.2300">
    <property type="match status" value="1"/>
</dbReference>
<keyword evidence="9" id="KW-1185">Reference proteome</keyword>
<dbReference type="STRING" id="493475.GARC_3705"/>
<dbReference type="PROSITE" id="PS50043">
    <property type="entry name" value="HTH_LUXR_2"/>
    <property type="match status" value="1"/>
</dbReference>
<protein>
    <submittedName>
        <fullName evidence="8">Response regulator protein vraR</fullName>
    </submittedName>
</protein>
<dbReference type="InterPro" id="IPR039420">
    <property type="entry name" value="WalR-like"/>
</dbReference>
<dbReference type="InterPro" id="IPR011006">
    <property type="entry name" value="CheY-like_superfamily"/>
</dbReference>
<dbReference type="GO" id="GO:0000160">
    <property type="term" value="P:phosphorelay signal transduction system"/>
    <property type="evidence" value="ECO:0007669"/>
    <property type="project" value="InterPro"/>
</dbReference>